<protein>
    <submittedName>
        <fullName evidence="1">Uncharacterized protein</fullName>
    </submittedName>
</protein>
<feature type="non-terminal residue" evidence="1">
    <location>
        <position position="58"/>
    </location>
</feature>
<gene>
    <name evidence="1" type="ORF">HHI36_005805</name>
</gene>
<accession>A0ABD2NVG3</accession>
<keyword evidence="2" id="KW-1185">Reference proteome</keyword>
<reference evidence="1 2" key="1">
    <citation type="journal article" date="2021" name="BMC Biol.">
        <title>Horizontally acquired antibacterial genes associated with adaptive radiation of ladybird beetles.</title>
        <authorList>
            <person name="Li H.S."/>
            <person name="Tang X.F."/>
            <person name="Huang Y.H."/>
            <person name="Xu Z.Y."/>
            <person name="Chen M.L."/>
            <person name="Du X.Y."/>
            <person name="Qiu B.Y."/>
            <person name="Chen P.T."/>
            <person name="Zhang W."/>
            <person name="Slipinski A."/>
            <person name="Escalona H.E."/>
            <person name="Waterhouse R.M."/>
            <person name="Zwick A."/>
            <person name="Pang H."/>
        </authorList>
    </citation>
    <scope>NUCLEOTIDE SEQUENCE [LARGE SCALE GENOMIC DNA]</scope>
    <source>
        <strain evidence="1">SYSU2018</strain>
    </source>
</reference>
<proteinExistence type="predicted"/>
<evidence type="ECO:0000313" key="1">
    <source>
        <dbReference type="EMBL" id="KAL3282630.1"/>
    </source>
</evidence>
<sequence length="58" mass="6738">MVSSMSQQEDIGITIMITQQLNNGDEYYCQNDDKTPSNFHFLRMRVKLNVVAGWVIQE</sequence>
<dbReference type="AlphaFoldDB" id="A0ABD2NVG3"/>
<dbReference type="EMBL" id="JABFTP020000144">
    <property type="protein sequence ID" value="KAL3282630.1"/>
    <property type="molecule type" value="Genomic_DNA"/>
</dbReference>
<comment type="caution">
    <text evidence="1">The sequence shown here is derived from an EMBL/GenBank/DDBJ whole genome shotgun (WGS) entry which is preliminary data.</text>
</comment>
<name>A0ABD2NVG3_9CUCU</name>
<dbReference type="Proteomes" id="UP001516400">
    <property type="component" value="Unassembled WGS sequence"/>
</dbReference>
<organism evidence="1 2">
    <name type="scientific">Cryptolaemus montrouzieri</name>
    <dbReference type="NCBI Taxonomy" id="559131"/>
    <lineage>
        <taxon>Eukaryota</taxon>
        <taxon>Metazoa</taxon>
        <taxon>Ecdysozoa</taxon>
        <taxon>Arthropoda</taxon>
        <taxon>Hexapoda</taxon>
        <taxon>Insecta</taxon>
        <taxon>Pterygota</taxon>
        <taxon>Neoptera</taxon>
        <taxon>Endopterygota</taxon>
        <taxon>Coleoptera</taxon>
        <taxon>Polyphaga</taxon>
        <taxon>Cucujiformia</taxon>
        <taxon>Coccinelloidea</taxon>
        <taxon>Coccinellidae</taxon>
        <taxon>Scymninae</taxon>
        <taxon>Scymnini</taxon>
        <taxon>Cryptolaemus</taxon>
    </lineage>
</organism>
<evidence type="ECO:0000313" key="2">
    <source>
        <dbReference type="Proteomes" id="UP001516400"/>
    </source>
</evidence>